<dbReference type="Proteomes" id="UP000297535">
    <property type="component" value="Unassembled WGS sequence"/>
</dbReference>
<dbReference type="GO" id="GO:0005524">
    <property type="term" value="F:ATP binding"/>
    <property type="evidence" value="ECO:0007669"/>
    <property type="project" value="UniProtKB-KW"/>
</dbReference>
<dbReference type="NCBIfam" id="TIGR01613">
    <property type="entry name" value="primase_Cterm"/>
    <property type="match status" value="1"/>
</dbReference>
<evidence type="ECO:0000256" key="2">
    <source>
        <dbReference type="ARBA" id="ARBA00022801"/>
    </source>
</evidence>
<dbReference type="OrthoDB" id="9763644at2"/>
<proteinExistence type="predicted"/>
<dbReference type="InterPro" id="IPR014015">
    <property type="entry name" value="Helicase_SF3_DNA-vir"/>
</dbReference>
<dbReference type="GO" id="GO:0016787">
    <property type="term" value="F:hydrolase activity"/>
    <property type="evidence" value="ECO:0007669"/>
    <property type="project" value="UniProtKB-KW"/>
</dbReference>
<accession>A0A4Z0NGQ4</accession>
<evidence type="ECO:0000313" key="6">
    <source>
        <dbReference type="EMBL" id="TGD94937.1"/>
    </source>
</evidence>
<evidence type="ECO:0000259" key="5">
    <source>
        <dbReference type="PROSITE" id="PS51206"/>
    </source>
</evidence>
<keyword evidence="2" id="KW-0378">Hydrolase</keyword>
<dbReference type="Pfam" id="PF08706">
    <property type="entry name" value="D5_N"/>
    <property type="match status" value="1"/>
</dbReference>
<feature type="region of interest" description="Disordered" evidence="4">
    <location>
        <begin position="208"/>
        <end position="229"/>
    </location>
</feature>
<dbReference type="PROSITE" id="PS51206">
    <property type="entry name" value="SF3_HELICASE_1"/>
    <property type="match status" value="1"/>
</dbReference>
<evidence type="ECO:0000256" key="3">
    <source>
        <dbReference type="ARBA" id="ARBA00022840"/>
    </source>
</evidence>
<feature type="compositionally biased region" description="Basic and acidic residues" evidence="4">
    <location>
        <begin position="126"/>
        <end position="141"/>
    </location>
</feature>
<comment type="caution">
    <text evidence="6">The sequence shown here is derived from an EMBL/GenBank/DDBJ whole genome shotgun (WGS) entry which is preliminary data.</text>
</comment>
<keyword evidence="3" id="KW-0067">ATP-binding</keyword>
<gene>
    <name evidence="6" type="ORF">EU555_30500</name>
</gene>
<sequence length="672" mass="74028">MLAGSLYGAFDLDDCRNPATGEVAEWALAKVQDAASYAEVTTSGTGLRVLGLASGPKVHRNQVVPGTGGRLETYRGCERYIVVTGEHLPGSPEVLAEIDAEIDATVAWLDEAKQAAKTAKAAAGRGQDREQRRTDLPPDLDRLIRSGAPEGQRSEAFFHAVGWLKDLGWTVTAIVALLERHPGGIAEKYAGRLEPEVARAFDRAADRLQAPRSGGSQHSGVPSRKRTVPAGPVVTEDSAAVHFAALHAGRLRYCHDTGAWFEWDGAAWRQARVPIAFQWARELARDLAKPYLDEPKIMATLGRTTFAGGVERFARADPAFAVTHDTWDRDLFLLGTPGGTVDLRTGELREPDPADGITKLTAVAPAETPDCPLWLAFLDQATKSDHQLMRLIRQLAGYALTGDTREHVLPFAWGGGGNGKGVLINTLGGILGNYAVVASMETFVATTGERHPTDLAMLRGARLVTASETEEDRAWAEARIKQMTGGDPITARFMRRDFFTYQPQFKLLIMGNNRPNLRNVDDAMRRRFIMLPFEHKPARPDPLLPEKLKAEWPAILRWAVEGCLDWQQNGLIRSTRDRDATEEYFASQDAFGQWLAEACDVEPGNEYKTATSTELFTSWRAFAQRIGDDPGSQRAFAGRMEKRGIGKRKSHGQMVYEGIRLLVRRPFHEAAE</sequence>
<dbReference type="NCBIfam" id="NF011296">
    <property type="entry name" value="PRK14709.1"/>
    <property type="match status" value="1"/>
</dbReference>
<name>A0A4Z0NGQ4_9HYPH</name>
<evidence type="ECO:0000256" key="1">
    <source>
        <dbReference type="ARBA" id="ARBA00022741"/>
    </source>
</evidence>
<dbReference type="Pfam" id="PF19263">
    <property type="entry name" value="DUF5906"/>
    <property type="match status" value="1"/>
</dbReference>
<protein>
    <recommendedName>
        <fullName evidence="5">SF3 helicase domain-containing protein</fullName>
    </recommendedName>
</protein>
<evidence type="ECO:0000313" key="7">
    <source>
        <dbReference type="Proteomes" id="UP000297535"/>
    </source>
</evidence>
<dbReference type="SMART" id="SM00885">
    <property type="entry name" value="D5_N"/>
    <property type="match status" value="1"/>
</dbReference>
<dbReference type="InterPro" id="IPR051620">
    <property type="entry name" value="ORF904-like_C"/>
</dbReference>
<dbReference type="InterPro" id="IPR027417">
    <property type="entry name" value="P-loop_NTPase"/>
</dbReference>
<dbReference type="InterPro" id="IPR014818">
    <property type="entry name" value="Phage/plasmid_primase_P4_C"/>
</dbReference>
<dbReference type="Gene3D" id="3.40.50.300">
    <property type="entry name" value="P-loop containing nucleotide triphosphate hydrolases"/>
    <property type="match status" value="1"/>
</dbReference>
<dbReference type="PANTHER" id="PTHR35372">
    <property type="entry name" value="ATP BINDING PROTEIN-RELATED"/>
    <property type="match status" value="1"/>
</dbReference>
<dbReference type="AlphaFoldDB" id="A0A4Z0NGQ4"/>
<dbReference type="InterPro" id="IPR045455">
    <property type="entry name" value="NrS-1_pol-like_helicase"/>
</dbReference>
<organism evidence="6 7">
    <name type="scientific">Methylobacterium nonmethylotrophicum</name>
    <dbReference type="NCBI Taxonomy" id="1141884"/>
    <lineage>
        <taxon>Bacteria</taxon>
        <taxon>Pseudomonadati</taxon>
        <taxon>Pseudomonadota</taxon>
        <taxon>Alphaproteobacteria</taxon>
        <taxon>Hyphomicrobiales</taxon>
        <taxon>Methylobacteriaceae</taxon>
        <taxon>Methylobacterium</taxon>
    </lineage>
</organism>
<keyword evidence="7" id="KW-1185">Reference proteome</keyword>
<dbReference type="EMBL" id="SRLB01000036">
    <property type="protein sequence ID" value="TGD94937.1"/>
    <property type="molecule type" value="Genomic_DNA"/>
</dbReference>
<dbReference type="PANTHER" id="PTHR35372:SF2">
    <property type="entry name" value="SF3 HELICASE DOMAIN-CONTAINING PROTEIN"/>
    <property type="match status" value="1"/>
</dbReference>
<evidence type="ECO:0000256" key="4">
    <source>
        <dbReference type="SAM" id="MobiDB-lite"/>
    </source>
</evidence>
<feature type="region of interest" description="Disordered" evidence="4">
    <location>
        <begin position="119"/>
        <end position="141"/>
    </location>
</feature>
<dbReference type="InterPro" id="IPR006500">
    <property type="entry name" value="Helicase_put_C_phage/plasmid"/>
</dbReference>
<keyword evidence="1" id="KW-0547">Nucleotide-binding</keyword>
<feature type="domain" description="SF3 helicase" evidence="5">
    <location>
        <begin position="387"/>
        <end position="546"/>
    </location>
</feature>
<reference evidence="6 7" key="1">
    <citation type="submission" date="2019-04" db="EMBL/GenBank/DDBJ databases">
        <authorList>
            <person name="Feng G."/>
            <person name="Zhu H."/>
        </authorList>
    </citation>
    <scope>NUCLEOTIDE SEQUENCE [LARGE SCALE GENOMIC DNA]</scope>
    <source>
        <strain evidence="6 7">6HR-1</strain>
    </source>
</reference>